<dbReference type="EMBL" id="CP069105">
    <property type="protein sequence ID" value="QSS55253.1"/>
    <property type="molecule type" value="Genomic_DNA"/>
</dbReference>
<organism evidence="2 3">
    <name type="scientific">Ajellomyces capsulatus (strain H88)</name>
    <name type="common">Darling's disease fungus</name>
    <name type="synonym">Histoplasma capsulatum</name>
    <dbReference type="NCBI Taxonomy" id="544711"/>
    <lineage>
        <taxon>Eukaryota</taxon>
        <taxon>Fungi</taxon>
        <taxon>Dikarya</taxon>
        <taxon>Ascomycota</taxon>
        <taxon>Pezizomycotina</taxon>
        <taxon>Eurotiomycetes</taxon>
        <taxon>Eurotiomycetidae</taxon>
        <taxon>Onygenales</taxon>
        <taxon>Ajellomycetaceae</taxon>
        <taxon>Histoplasma</taxon>
    </lineage>
</organism>
<name>A0A8A1LRP9_AJEC8</name>
<reference evidence="2" key="1">
    <citation type="submission" date="2021-01" db="EMBL/GenBank/DDBJ databases">
        <title>Chromosome-level genome assembly of a human fungal pathogen reveals clustering of transcriptionally co-regulated genes.</title>
        <authorList>
            <person name="Voorhies M."/>
            <person name="Cohen S."/>
            <person name="Shea T.P."/>
            <person name="Petrus S."/>
            <person name="Munoz J.F."/>
            <person name="Poplawski S."/>
            <person name="Goldman W.E."/>
            <person name="Michael T."/>
            <person name="Cuomo C.A."/>
            <person name="Sil A."/>
            <person name="Beyhan S."/>
        </authorList>
    </citation>
    <scope>NUCLEOTIDE SEQUENCE</scope>
    <source>
        <strain evidence="2">H88</strain>
    </source>
</reference>
<evidence type="ECO:0000256" key="1">
    <source>
        <dbReference type="SAM" id="MobiDB-lite"/>
    </source>
</evidence>
<feature type="compositionally biased region" description="Low complexity" evidence="1">
    <location>
        <begin position="15"/>
        <end position="33"/>
    </location>
</feature>
<proteinExistence type="predicted"/>
<protein>
    <submittedName>
        <fullName evidence="2">Uncharacterized protein</fullName>
    </submittedName>
</protein>
<sequence>MEHSPGIPRARQRASSSLSSLSSLPSSPSSDPSQFISVISMDIGGPGPGAVQVV</sequence>
<gene>
    <name evidence="2" type="ORF">I7I53_03084</name>
</gene>
<dbReference type="AlphaFoldDB" id="A0A8A1LRP9"/>
<dbReference type="Proteomes" id="UP000663419">
    <property type="component" value="Chromosome 4"/>
</dbReference>
<evidence type="ECO:0000313" key="2">
    <source>
        <dbReference type="EMBL" id="QSS55253.1"/>
    </source>
</evidence>
<evidence type="ECO:0000313" key="3">
    <source>
        <dbReference type="Proteomes" id="UP000663419"/>
    </source>
</evidence>
<accession>A0A8A1LRP9</accession>
<dbReference type="VEuPathDB" id="FungiDB:I7I53_03084"/>
<feature type="region of interest" description="Disordered" evidence="1">
    <location>
        <begin position="1"/>
        <end position="42"/>
    </location>
</feature>